<dbReference type="GeneID" id="18481810"/>
<dbReference type="VEuPathDB" id="FungiDB:TRIREDRAFT_109101"/>
<sequence>MDRRLCSVCVGLKVRKDRLLYRHHESLQALKSCAERFLQPCSVCRLIWAAVKDNLVNDKPRPQHFLHNWKTHPDLENATLYLCLYRREPPPDDGRYEGPSEPDFKSAWKENATCKLNYDSPSLNYFVRASKDIPGGGFLGLVNISVPYGEPNGDELRASSFQRQLPNQASDFQGRHPRYGDEALGSQRSLKIKPRLIEPGEDAVEVYVALSYSWGSAGRNMFKLRRSNRKAFLAGVSLSKLCLTHRQAIQTAKELGYHGIWIDALCIMQDDKKDWALQASLVPEIYNNADLTIVAGRSEDADKGFLEPTYSPDTPDAHLPYECSTTFTSTVCRIGKARTRDIGPTNDRGWCYQELLMSRRAIIYGEQQLSFQCRERHEFEDGECNMVGQRDTWYNLLFPSRHSVSLPEVKEIHKPCNQVRSFRRSTRYLVPSFGNKRRPWELGAGSDPALQRWYAMVAEYSKRSFYDPTDNHAAISGVARLFQTVLVERFGPGSDGYMAGLWEMDIISGLLWRSSRILDPDLPALQRPTHEGRIIRRAPSWSWMALVGPICQGISTDRAGSRGFSRLGVPCCVPRSDNEWPGPMVEYSKSPDSFELGIYGYVRRLRISQYSTRDHAEYSAWGNIVPYPTESLNRHTFRLEAEEAKQLIRGIRDPSLDWPNIAATGIFDMECKATNRPSSITALRLTSEEGLLLDEVYDSRGDTVGFRRVGVFVIENPVAFYPAHSIAANAYGGYDIIEGRLPVESMTIL</sequence>
<dbReference type="InterPro" id="IPR010730">
    <property type="entry name" value="HET"/>
</dbReference>
<dbReference type="KEGG" id="tre:TRIREDRAFT_109101"/>
<reference evidence="2 3" key="1">
    <citation type="journal article" date="2008" name="Nat. Biotechnol.">
        <title>Genome sequencing and analysis of the biomass-degrading fungus Trichoderma reesei (syn. Hypocrea jecorina).</title>
        <authorList>
            <person name="Martinez D."/>
            <person name="Berka R.M."/>
            <person name="Henrissat B."/>
            <person name="Saloheimo M."/>
            <person name="Arvas M."/>
            <person name="Baker S.E."/>
            <person name="Chapman J."/>
            <person name="Chertkov O."/>
            <person name="Coutinho P.M."/>
            <person name="Cullen D."/>
            <person name="Danchin E.G."/>
            <person name="Grigoriev I.V."/>
            <person name="Harris P."/>
            <person name="Jackson M."/>
            <person name="Kubicek C.P."/>
            <person name="Han C.S."/>
            <person name="Ho I."/>
            <person name="Larrondo L.F."/>
            <person name="de Leon A.L."/>
            <person name="Magnuson J.K."/>
            <person name="Merino S."/>
            <person name="Misra M."/>
            <person name="Nelson B."/>
            <person name="Putnam N."/>
            <person name="Robbertse B."/>
            <person name="Salamov A.A."/>
            <person name="Schmoll M."/>
            <person name="Terry A."/>
            <person name="Thayer N."/>
            <person name="Westerholm-Parvinen A."/>
            <person name="Schoch C.L."/>
            <person name="Yao J."/>
            <person name="Barabote R."/>
            <person name="Nelson M.A."/>
            <person name="Detter C."/>
            <person name="Bruce D."/>
            <person name="Kuske C.R."/>
            <person name="Xie G."/>
            <person name="Richardson P."/>
            <person name="Rokhsar D.S."/>
            <person name="Lucas S.M."/>
            <person name="Rubin E.M."/>
            <person name="Dunn-Coleman N."/>
            <person name="Ward M."/>
            <person name="Brettin T.S."/>
        </authorList>
    </citation>
    <scope>NUCLEOTIDE SEQUENCE [LARGE SCALE GENOMIC DNA]</scope>
    <source>
        <strain evidence="2 3">QM6a</strain>
    </source>
</reference>
<dbReference type="AlphaFoldDB" id="G0RNU4"/>
<dbReference type="HOGENOM" id="CLU_002639_6_3_1"/>
<protein>
    <submittedName>
        <fullName evidence="2">Predicted protein</fullName>
    </submittedName>
</protein>
<dbReference type="Proteomes" id="UP000008984">
    <property type="component" value="Unassembled WGS sequence"/>
</dbReference>
<dbReference type="OrthoDB" id="47007at2759"/>
<dbReference type="RefSeq" id="XP_006966798.1">
    <property type="nucleotide sequence ID" value="XM_006966736.1"/>
</dbReference>
<dbReference type="PANTHER" id="PTHR33112:SF10">
    <property type="entry name" value="TOL"/>
    <property type="match status" value="1"/>
</dbReference>
<gene>
    <name evidence="2" type="ORF">TRIREDRAFT_109101</name>
</gene>
<dbReference type="EMBL" id="GL985069">
    <property type="protein sequence ID" value="EGR47215.1"/>
    <property type="molecule type" value="Genomic_DNA"/>
</dbReference>
<accession>G0RNU4</accession>
<name>G0RNU4_HYPJQ</name>
<keyword evidence="3" id="KW-1185">Reference proteome</keyword>
<proteinExistence type="predicted"/>
<dbReference type="eggNOG" id="ENOG502SK2K">
    <property type="taxonomic scope" value="Eukaryota"/>
</dbReference>
<evidence type="ECO:0000313" key="3">
    <source>
        <dbReference type="Proteomes" id="UP000008984"/>
    </source>
</evidence>
<evidence type="ECO:0000313" key="2">
    <source>
        <dbReference type="EMBL" id="EGR47215.1"/>
    </source>
</evidence>
<dbReference type="PANTHER" id="PTHR33112">
    <property type="entry name" value="DOMAIN PROTEIN, PUTATIVE-RELATED"/>
    <property type="match status" value="1"/>
</dbReference>
<dbReference type="Pfam" id="PF06985">
    <property type="entry name" value="HET"/>
    <property type="match status" value="1"/>
</dbReference>
<feature type="domain" description="Heterokaryon incompatibility" evidence="1">
    <location>
        <begin position="207"/>
        <end position="354"/>
    </location>
</feature>
<organism evidence="3">
    <name type="scientific">Hypocrea jecorina (strain QM6a)</name>
    <name type="common">Trichoderma reesei</name>
    <dbReference type="NCBI Taxonomy" id="431241"/>
    <lineage>
        <taxon>Eukaryota</taxon>
        <taxon>Fungi</taxon>
        <taxon>Dikarya</taxon>
        <taxon>Ascomycota</taxon>
        <taxon>Pezizomycotina</taxon>
        <taxon>Sordariomycetes</taxon>
        <taxon>Hypocreomycetidae</taxon>
        <taxon>Hypocreales</taxon>
        <taxon>Hypocreaceae</taxon>
        <taxon>Trichoderma</taxon>
    </lineage>
</organism>
<evidence type="ECO:0000259" key="1">
    <source>
        <dbReference type="Pfam" id="PF06985"/>
    </source>
</evidence>